<feature type="compositionally biased region" description="Low complexity" evidence="1">
    <location>
        <begin position="25"/>
        <end position="36"/>
    </location>
</feature>
<protein>
    <submittedName>
        <fullName evidence="2">(northern house mosquito) hypothetical protein</fullName>
    </submittedName>
</protein>
<dbReference type="AlphaFoldDB" id="A0A8D8KTU1"/>
<sequence length="130" mass="14947">MTCLSRWCRKRSRKKRRKSPKRRANNAARVSAAKSRPLPSTSKNRCRRSSQRPRPSLFSRTIVCSWTKNCSKRASGWNFASARAPPVWRRASHRRRPGSDAIPQGSRPIADRRLASPSRVAVSPRRFRPI</sequence>
<dbReference type="EMBL" id="HBUE01341776">
    <property type="protein sequence ID" value="CAG6598819.1"/>
    <property type="molecule type" value="Transcribed_RNA"/>
</dbReference>
<dbReference type="EMBL" id="HBUE01234873">
    <property type="protein sequence ID" value="CAG6546636.1"/>
    <property type="molecule type" value="Transcribed_RNA"/>
</dbReference>
<evidence type="ECO:0000256" key="1">
    <source>
        <dbReference type="SAM" id="MobiDB-lite"/>
    </source>
</evidence>
<dbReference type="EMBL" id="HBUE01341781">
    <property type="protein sequence ID" value="CAG6598823.1"/>
    <property type="molecule type" value="Transcribed_RNA"/>
</dbReference>
<proteinExistence type="predicted"/>
<dbReference type="EMBL" id="HBUE01234872">
    <property type="protein sequence ID" value="CAG6546634.1"/>
    <property type="molecule type" value="Transcribed_RNA"/>
</dbReference>
<evidence type="ECO:0000313" key="2">
    <source>
        <dbReference type="EMBL" id="CAG6598820.1"/>
    </source>
</evidence>
<feature type="region of interest" description="Disordered" evidence="1">
    <location>
        <begin position="8"/>
        <end position="55"/>
    </location>
</feature>
<organism evidence="2">
    <name type="scientific">Culex pipiens</name>
    <name type="common">House mosquito</name>
    <dbReference type="NCBI Taxonomy" id="7175"/>
    <lineage>
        <taxon>Eukaryota</taxon>
        <taxon>Metazoa</taxon>
        <taxon>Ecdysozoa</taxon>
        <taxon>Arthropoda</taxon>
        <taxon>Hexapoda</taxon>
        <taxon>Insecta</taxon>
        <taxon>Pterygota</taxon>
        <taxon>Neoptera</taxon>
        <taxon>Endopterygota</taxon>
        <taxon>Diptera</taxon>
        <taxon>Nematocera</taxon>
        <taxon>Culicoidea</taxon>
        <taxon>Culicidae</taxon>
        <taxon>Culicinae</taxon>
        <taxon>Culicini</taxon>
        <taxon>Culex</taxon>
        <taxon>Culex</taxon>
    </lineage>
</organism>
<dbReference type="EMBL" id="HBUE01341775">
    <property type="protein sequence ID" value="CAG6598817.1"/>
    <property type="molecule type" value="Transcribed_RNA"/>
</dbReference>
<reference evidence="2" key="1">
    <citation type="submission" date="2021-05" db="EMBL/GenBank/DDBJ databases">
        <authorList>
            <person name="Alioto T."/>
            <person name="Alioto T."/>
            <person name="Gomez Garrido J."/>
        </authorList>
    </citation>
    <scope>NUCLEOTIDE SEQUENCE</scope>
</reference>
<feature type="region of interest" description="Disordered" evidence="1">
    <location>
        <begin position="85"/>
        <end position="130"/>
    </location>
</feature>
<accession>A0A8D8KTU1</accession>
<name>A0A8D8KTU1_CULPI</name>
<dbReference type="EMBL" id="HBUE01341777">
    <property type="protein sequence ID" value="CAG6598820.1"/>
    <property type="molecule type" value="Transcribed_RNA"/>
</dbReference>
<feature type="compositionally biased region" description="Basic residues" evidence="1">
    <location>
        <begin position="8"/>
        <end position="24"/>
    </location>
</feature>
<dbReference type="EMBL" id="HBUE01234878">
    <property type="protein sequence ID" value="CAG6546640.1"/>
    <property type="molecule type" value="Transcribed_RNA"/>
</dbReference>
<dbReference type="EMBL" id="HBUE01234874">
    <property type="protein sequence ID" value="CAG6546637.1"/>
    <property type="molecule type" value="Transcribed_RNA"/>
</dbReference>